<dbReference type="AlphaFoldDB" id="A0A420DW56"/>
<dbReference type="RefSeq" id="WP_120199659.1">
    <property type="nucleotide sequence ID" value="NZ_RAQJ01000001.1"/>
</dbReference>
<keyword evidence="5" id="KW-1185">Reference proteome</keyword>
<evidence type="ECO:0000313" key="5">
    <source>
        <dbReference type="Proteomes" id="UP000284892"/>
    </source>
</evidence>
<comment type="caution">
    <text evidence="4">The sequence shown here is derived from an EMBL/GenBank/DDBJ whole genome shotgun (WGS) entry which is preliminary data.</text>
</comment>
<dbReference type="OrthoDB" id="1391570at2"/>
<dbReference type="NCBIfam" id="TIGR04183">
    <property type="entry name" value="Por_Secre_tail"/>
    <property type="match status" value="1"/>
</dbReference>
<dbReference type="Pfam" id="PF04389">
    <property type="entry name" value="Peptidase_M28"/>
    <property type="match status" value="1"/>
</dbReference>
<reference evidence="4 5" key="1">
    <citation type="submission" date="2018-09" db="EMBL/GenBank/DDBJ databases">
        <title>Genomic Encyclopedia of Archaeal and Bacterial Type Strains, Phase II (KMG-II): from individual species to whole genera.</title>
        <authorList>
            <person name="Goeker M."/>
        </authorList>
    </citation>
    <scope>NUCLEOTIDE SEQUENCE [LARGE SCALE GENOMIC DNA]</scope>
    <source>
        <strain evidence="4 5">DSM 26283</strain>
    </source>
</reference>
<protein>
    <submittedName>
        <fullName evidence="4">Putative secreted protein (Por secretion system target)</fullName>
    </submittedName>
</protein>
<dbReference type="Pfam" id="PF18962">
    <property type="entry name" value="Por_Secre_tail"/>
    <property type="match status" value="1"/>
</dbReference>
<keyword evidence="1" id="KW-0732">Signal</keyword>
<proteinExistence type="predicted"/>
<dbReference type="PANTHER" id="PTHR12147">
    <property type="entry name" value="METALLOPEPTIDASE M28 FAMILY MEMBER"/>
    <property type="match status" value="1"/>
</dbReference>
<dbReference type="PANTHER" id="PTHR12147:SF26">
    <property type="entry name" value="PEPTIDASE M28 DOMAIN-CONTAINING PROTEIN"/>
    <property type="match status" value="1"/>
</dbReference>
<evidence type="ECO:0000259" key="3">
    <source>
        <dbReference type="Pfam" id="PF18962"/>
    </source>
</evidence>
<evidence type="ECO:0000313" key="4">
    <source>
        <dbReference type="EMBL" id="RKE98445.1"/>
    </source>
</evidence>
<dbReference type="InterPro" id="IPR026444">
    <property type="entry name" value="Secre_tail"/>
</dbReference>
<organism evidence="4 5">
    <name type="scientific">Ichthyenterobacterium magnum</name>
    <dbReference type="NCBI Taxonomy" id="1230530"/>
    <lineage>
        <taxon>Bacteria</taxon>
        <taxon>Pseudomonadati</taxon>
        <taxon>Bacteroidota</taxon>
        <taxon>Flavobacteriia</taxon>
        <taxon>Flavobacteriales</taxon>
        <taxon>Flavobacteriaceae</taxon>
        <taxon>Ichthyenterobacterium</taxon>
    </lineage>
</organism>
<accession>A0A420DW56</accession>
<feature type="domain" description="Secretion system C-terminal sorting" evidence="3">
    <location>
        <begin position="382"/>
        <end position="451"/>
    </location>
</feature>
<dbReference type="Proteomes" id="UP000284892">
    <property type="component" value="Unassembled WGS sequence"/>
</dbReference>
<dbReference type="EMBL" id="RAQJ01000001">
    <property type="protein sequence ID" value="RKE98445.1"/>
    <property type="molecule type" value="Genomic_DNA"/>
</dbReference>
<dbReference type="GO" id="GO:0006508">
    <property type="term" value="P:proteolysis"/>
    <property type="evidence" value="ECO:0007669"/>
    <property type="project" value="InterPro"/>
</dbReference>
<evidence type="ECO:0000256" key="1">
    <source>
        <dbReference type="ARBA" id="ARBA00022729"/>
    </source>
</evidence>
<dbReference type="SUPFAM" id="SSF53187">
    <property type="entry name" value="Zn-dependent exopeptidases"/>
    <property type="match status" value="1"/>
</dbReference>
<evidence type="ECO:0000259" key="2">
    <source>
        <dbReference type="Pfam" id="PF04389"/>
    </source>
</evidence>
<name>A0A420DW56_9FLAO</name>
<feature type="domain" description="Peptidase M28" evidence="2">
    <location>
        <begin position="95"/>
        <end position="292"/>
    </location>
</feature>
<dbReference type="Gene3D" id="3.40.630.10">
    <property type="entry name" value="Zn peptidases"/>
    <property type="match status" value="1"/>
</dbReference>
<dbReference type="GO" id="GO:0008235">
    <property type="term" value="F:metalloexopeptidase activity"/>
    <property type="evidence" value="ECO:0007669"/>
    <property type="project" value="InterPro"/>
</dbReference>
<dbReference type="InterPro" id="IPR007484">
    <property type="entry name" value="Peptidase_M28"/>
</dbReference>
<gene>
    <name evidence="4" type="ORF">BXY80_0533</name>
</gene>
<sequence length="453" mass="50280">MKNLKITILCFLVFAINSYGQTIQDIINQVNLDALVLTVNEFSGEQSVVVNGMTETIINRQQANNNLAADYLVQRFNQLDNITVTAQQFDGNGRNIIATQIGKTNPNNIYIICAHYDTVADYCADDNASGTATIIEIARILSTQCLDNTIVYALWDEEENGLNGSRAYAIEAVTNGDNILGVLNIDMMAYDGDGDKSIDIDIHQNDAASLAMSNDIVSVFNTYTFDLNINIINPGTELSDHSSFWNRGFPAVLVGEAWSEGDENNEYHSMDDRISNFNLPYYHEMAKLIMGYMVTKAGLIAIDNTVTQTITTLTSNETSGLYQWINCDTDTAISGAVNQSFMPTVNGNYAVEITSGTCTERSECILFDTLNLDTFSQTEITIYPNPVKNKLNIEIAFKANFSYNLYDVSGKLILQEQSDKKKTSLDVNHLAKGVYFLNISTSQKSRTYKVIKE</sequence>
<dbReference type="InterPro" id="IPR045175">
    <property type="entry name" value="M28_fam"/>
</dbReference>